<evidence type="ECO:0000259" key="3">
    <source>
        <dbReference type="PROSITE" id="PS50110"/>
    </source>
</evidence>
<dbReference type="Proteomes" id="UP000700732">
    <property type="component" value="Unassembled WGS sequence"/>
</dbReference>
<dbReference type="EMBL" id="VFIA01000030">
    <property type="protein sequence ID" value="MBC3793707.1"/>
    <property type="molecule type" value="Genomic_DNA"/>
</dbReference>
<dbReference type="InterPro" id="IPR007492">
    <property type="entry name" value="LytTR_DNA-bd_dom"/>
</dbReference>
<dbReference type="PANTHER" id="PTHR48111">
    <property type="entry name" value="REGULATOR OF RPOS"/>
    <property type="match status" value="1"/>
</dbReference>
<dbReference type="Gene3D" id="2.40.50.1020">
    <property type="entry name" value="LytTr DNA-binding domain"/>
    <property type="match status" value="1"/>
</dbReference>
<comment type="caution">
    <text evidence="5">The sequence shown here is derived from an EMBL/GenBank/DDBJ whole genome shotgun (WGS) entry which is preliminary data.</text>
</comment>
<dbReference type="Gene3D" id="3.40.50.2300">
    <property type="match status" value="1"/>
</dbReference>
<dbReference type="Pfam" id="PF00072">
    <property type="entry name" value="Response_reg"/>
    <property type="match status" value="1"/>
</dbReference>
<sequence>MPTYRCLIIEDDDVAQQFLRNYLKRLPHLEVVSVFTNPLDALPTLYNNEIDLLFLDMHLPGMDGLDFLSSLKNPPKVVLTTADPAYALNAYEAGVTDYLVKPYTFERLLKAVNRAISGVAATTGSIPRHIFLKTGRESVRVVISEILYAEALGALSKVYTSTTVLVVSELLADLHEQLPPGEFIRVHKSYIVARQCISKISSKFISVQQYQIPIGATYRNQVENLIQVNR</sequence>
<name>A0ABR6WCP7_9BACT</name>
<keyword evidence="6" id="KW-1185">Reference proteome</keyword>
<evidence type="ECO:0000259" key="4">
    <source>
        <dbReference type="PROSITE" id="PS50930"/>
    </source>
</evidence>
<evidence type="ECO:0000313" key="5">
    <source>
        <dbReference type="EMBL" id="MBC3793707.1"/>
    </source>
</evidence>
<dbReference type="GO" id="GO:0003677">
    <property type="term" value="F:DNA binding"/>
    <property type="evidence" value="ECO:0007669"/>
    <property type="project" value="UniProtKB-KW"/>
</dbReference>
<dbReference type="InterPro" id="IPR001789">
    <property type="entry name" value="Sig_transdc_resp-reg_receiver"/>
</dbReference>
<dbReference type="InterPro" id="IPR011006">
    <property type="entry name" value="CheY-like_superfamily"/>
</dbReference>
<feature type="modified residue" description="4-aspartylphosphate" evidence="2">
    <location>
        <position position="56"/>
    </location>
</feature>
<dbReference type="InterPro" id="IPR039420">
    <property type="entry name" value="WalR-like"/>
</dbReference>
<evidence type="ECO:0000256" key="2">
    <source>
        <dbReference type="PROSITE-ProRule" id="PRU00169"/>
    </source>
</evidence>
<dbReference type="PROSITE" id="PS50110">
    <property type="entry name" value="RESPONSE_REGULATORY"/>
    <property type="match status" value="1"/>
</dbReference>
<feature type="domain" description="Response regulatory" evidence="3">
    <location>
        <begin position="5"/>
        <end position="116"/>
    </location>
</feature>
<gene>
    <name evidence="5" type="ORF">FH603_4226</name>
</gene>
<dbReference type="Pfam" id="PF04397">
    <property type="entry name" value="LytTR"/>
    <property type="match status" value="1"/>
</dbReference>
<protein>
    <submittedName>
        <fullName evidence="5">DNA-binding LytR/AlgR family response regulator</fullName>
    </submittedName>
</protein>
<feature type="domain" description="HTH LytTR-type" evidence="4">
    <location>
        <begin position="130"/>
        <end position="228"/>
    </location>
</feature>
<proteinExistence type="predicted"/>
<dbReference type="SMART" id="SM00850">
    <property type="entry name" value="LytTR"/>
    <property type="match status" value="1"/>
</dbReference>
<reference evidence="5 6" key="1">
    <citation type="submission" date="2019-06" db="EMBL/GenBank/DDBJ databases">
        <title>Spirosoma utsteinense sp. nov. isolated from Antarctic ice-free soils.</title>
        <authorList>
            <person name="Tahon G."/>
        </authorList>
    </citation>
    <scope>NUCLEOTIDE SEQUENCE [LARGE SCALE GENOMIC DNA]</scope>
    <source>
        <strain evidence="5 6">LMG 31447</strain>
    </source>
</reference>
<dbReference type="SUPFAM" id="SSF52172">
    <property type="entry name" value="CheY-like"/>
    <property type="match status" value="1"/>
</dbReference>
<organism evidence="5 6">
    <name type="scientific">Spirosoma utsteinense</name>
    <dbReference type="NCBI Taxonomy" id="2585773"/>
    <lineage>
        <taxon>Bacteria</taxon>
        <taxon>Pseudomonadati</taxon>
        <taxon>Bacteroidota</taxon>
        <taxon>Cytophagia</taxon>
        <taxon>Cytophagales</taxon>
        <taxon>Cytophagaceae</taxon>
        <taxon>Spirosoma</taxon>
    </lineage>
</organism>
<dbReference type="PROSITE" id="PS50930">
    <property type="entry name" value="HTH_LYTTR"/>
    <property type="match status" value="1"/>
</dbReference>
<evidence type="ECO:0000256" key="1">
    <source>
        <dbReference type="ARBA" id="ARBA00023125"/>
    </source>
</evidence>
<dbReference type="SMART" id="SM00448">
    <property type="entry name" value="REC"/>
    <property type="match status" value="1"/>
</dbReference>
<dbReference type="RefSeq" id="WP_186739563.1">
    <property type="nucleotide sequence ID" value="NZ_VFIA01000030.1"/>
</dbReference>
<dbReference type="PANTHER" id="PTHR48111:SF17">
    <property type="entry name" value="TRANSCRIPTIONAL REGULATORY PROTEIN YPDB"/>
    <property type="match status" value="1"/>
</dbReference>
<evidence type="ECO:0000313" key="6">
    <source>
        <dbReference type="Proteomes" id="UP000700732"/>
    </source>
</evidence>
<keyword evidence="2" id="KW-0597">Phosphoprotein</keyword>
<keyword evidence="1 5" id="KW-0238">DNA-binding</keyword>
<accession>A0ABR6WCP7</accession>